<dbReference type="InterPro" id="IPR004332">
    <property type="entry name" value="Transposase_MuDR"/>
</dbReference>
<feature type="region of interest" description="Disordered" evidence="1">
    <location>
        <begin position="31"/>
        <end position="51"/>
    </location>
</feature>
<proteinExistence type="predicted"/>
<feature type="compositionally biased region" description="Acidic residues" evidence="1">
    <location>
        <begin position="31"/>
        <end position="42"/>
    </location>
</feature>
<feature type="region of interest" description="Disordered" evidence="1">
    <location>
        <begin position="1"/>
        <end position="20"/>
    </location>
</feature>
<gene>
    <name evidence="3" type="ORF">GH714_039537</name>
</gene>
<accession>A0A6A6KPJ7</accession>
<protein>
    <recommendedName>
        <fullName evidence="2">Transposase MuDR plant domain-containing protein</fullName>
    </recommendedName>
</protein>
<evidence type="ECO:0000313" key="4">
    <source>
        <dbReference type="Proteomes" id="UP000467840"/>
    </source>
</evidence>
<dbReference type="EMBL" id="JAAGAX010000016">
    <property type="protein sequence ID" value="KAF2289996.1"/>
    <property type="molecule type" value="Genomic_DNA"/>
</dbReference>
<dbReference type="Pfam" id="PF03108">
    <property type="entry name" value="DBD_Tnp_Mut"/>
    <property type="match status" value="1"/>
</dbReference>
<comment type="caution">
    <text evidence="3">The sequence shown here is derived from an EMBL/GenBank/DDBJ whole genome shotgun (WGS) entry which is preliminary data.</text>
</comment>
<sequence>MERSNHRSVGLVHNSPDMAEPQTKLLILDASDIDASSEDEDFNPPSQSVDCNSEDESLVYEMESILSHIETNVNENVQVASDYEDSKDDGFDTPYNSDENDLGEYMRKKRRRFVVSNLGCDHAKFNFVIGMIFETRTQFRECVQKYGIANEYNIGWKRTYELRMEVKCFGNCKWTIYAMKK</sequence>
<keyword evidence="4" id="KW-1185">Reference proteome</keyword>
<dbReference type="AlphaFoldDB" id="A0A6A6KPJ7"/>
<feature type="domain" description="Transposase MuDR plant" evidence="2">
    <location>
        <begin position="126"/>
        <end position="180"/>
    </location>
</feature>
<evidence type="ECO:0000256" key="1">
    <source>
        <dbReference type="SAM" id="MobiDB-lite"/>
    </source>
</evidence>
<name>A0A6A6KPJ7_HEVBR</name>
<dbReference type="Proteomes" id="UP000467840">
    <property type="component" value="Chromosome 8"/>
</dbReference>
<evidence type="ECO:0000259" key="2">
    <source>
        <dbReference type="Pfam" id="PF03108"/>
    </source>
</evidence>
<evidence type="ECO:0000313" key="3">
    <source>
        <dbReference type="EMBL" id="KAF2289996.1"/>
    </source>
</evidence>
<reference evidence="3 4" key="1">
    <citation type="journal article" date="2020" name="Mol. Plant">
        <title>The Chromosome-Based Rubber Tree Genome Provides New Insights into Spurge Genome Evolution and Rubber Biosynthesis.</title>
        <authorList>
            <person name="Liu J."/>
            <person name="Shi C."/>
            <person name="Shi C.C."/>
            <person name="Li W."/>
            <person name="Zhang Q.J."/>
            <person name="Zhang Y."/>
            <person name="Li K."/>
            <person name="Lu H.F."/>
            <person name="Shi C."/>
            <person name="Zhu S.T."/>
            <person name="Xiao Z.Y."/>
            <person name="Nan H."/>
            <person name="Yue Y."/>
            <person name="Zhu X.G."/>
            <person name="Wu Y."/>
            <person name="Hong X.N."/>
            <person name="Fan G.Y."/>
            <person name="Tong Y."/>
            <person name="Zhang D."/>
            <person name="Mao C.L."/>
            <person name="Liu Y.L."/>
            <person name="Hao S.J."/>
            <person name="Liu W.Q."/>
            <person name="Lv M.Q."/>
            <person name="Zhang H.B."/>
            <person name="Liu Y."/>
            <person name="Hu-Tang G.R."/>
            <person name="Wang J.P."/>
            <person name="Wang J.H."/>
            <person name="Sun Y.H."/>
            <person name="Ni S.B."/>
            <person name="Chen W.B."/>
            <person name="Zhang X.C."/>
            <person name="Jiao Y.N."/>
            <person name="Eichler E.E."/>
            <person name="Li G.H."/>
            <person name="Liu X."/>
            <person name="Gao L.Z."/>
        </authorList>
    </citation>
    <scope>NUCLEOTIDE SEQUENCE [LARGE SCALE GENOMIC DNA]</scope>
    <source>
        <strain evidence="4">cv. GT1</strain>
        <tissue evidence="3">Leaf</tissue>
    </source>
</reference>
<organism evidence="3 4">
    <name type="scientific">Hevea brasiliensis</name>
    <name type="common">Para rubber tree</name>
    <name type="synonym">Siphonia brasiliensis</name>
    <dbReference type="NCBI Taxonomy" id="3981"/>
    <lineage>
        <taxon>Eukaryota</taxon>
        <taxon>Viridiplantae</taxon>
        <taxon>Streptophyta</taxon>
        <taxon>Embryophyta</taxon>
        <taxon>Tracheophyta</taxon>
        <taxon>Spermatophyta</taxon>
        <taxon>Magnoliopsida</taxon>
        <taxon>eudicotyledons</taxon>
        <taxon>Gunneridae</taxon>
        <taxon>Pentapetalae</taxon>
        <taxon>rosids</taxon>
        <taxon>fabids</taxon>
        <taxon>Malpighiales</taxon>
        <taxon>Euphorbiaceae</taxon>
        <taxon>Crotonoideae</taxon>
        <taxon>Micrandreae</taxon>
        <taxon>Hevea</taxon>
    </lineage>
</organism>